<evidence type="ECO:0000256" key="1">
    <source>
        <dbReference type="SAM" id="MobiDB-lite"/>
    </source>
</evidence>
<comment type="caution">
    <text evidence="2">The sequence shown here is derived from an EMBL/GenBank/DDBJ whole genome shotgun (WGS) entry which is preliminary data.</text>
</comment>
<accession>A0A6A2ZL64</accession>
<dbReference type="Proteomes" id="UP000436088">
    <property type="component" value="Unassembled WGS sequence"/>
</dbReference>
<gene>
    <name evidence="2" type="ORF">F3Y22_tig00110865pilonHSYRG00345</name>
</gene>
<feature type="region of interest" description="Disordered" evidence="1">
    <location>
        <begin position="1"/>
        <end position="61"/>
    </location>
</feature>
<feature type="compositionally biased region" description="Low complexity" evidence="1">
    <location>
        <begin position="47"/>
        <end position="58"/>
    </location>
</feature>
<proteinExistence type="predicted"/>
<protein>
    <submittedName>
        <fullName evidence="2">Uncharacterized protein</fullName>
    </submittedName>
</protein>
<keyword evidence="3" id="KW-1185">Reference proteome</keyword>
<name>A0A6A2ZL64_HIBSY</name>
<reference evidence="2" key="1">
    <citation type="submission" date="2019-09" db="EMBL/GenBank/DDBJ databases">
        <title>Draft genome information of white flower Hibiscus syriacus.</title>
        <authorList>
            <person name="Kim Y.-M."/>
        </authorList>
    </citation>
    <scope>NUCLEOTIDE SEQUENCE [LARGE SCALE GENOMIC DNA]</scope>
    <source>
        <strain evidence="2">YM2019G1</strain>
    </source>
</reference>
<dbReference type="AlphaFoldDB" id="A0A6A2ZL64"/>
<evidence type="ECO:0000313" key="3">
    <source>
        <dbReference type="Proteomes" id="UP000436088"/>
    </source>
</evidence>
<organism evidence="2 3">
    <name type="scientific">Hibiscus syriacus</name>
    <name type="common">Rose of Sharon</name>
    <dbReference type="NCBI Taxonomy" id="106335"/>
    <lineage>
        <taxon>Eukaryota</taxon>
        <taxon>Viridiplantae</taxon>
        <taxon>Streptophyta</taxon>
        <taxon>Embryophyta</taxon>
        <taxon>Tracheophyta</taxon>
        <taxon>Spermatophyta</taxon>
        <taxon>Magnoliopsida</taxon>
        <taxon>eudicotyledons</taxon>
        <taxon>Gunneridae</taxon>
        <taxon>Pentapetalae</taxon>
        <taxon>rosids</taxon>
        <taxon>malvids</taxon>
        <taxon>Malvales</taxon>
        <taxon>Malvaceae</taxon>
        <taxon>Malvoideae</taxon>
        <taxon>Hibiscus</taxon>
    </lineage>
</organism>
<sequence>MVRTRNQKNQGAPPPLNLRGRHRHAPPVVIDVPSDSNPLPTPPPPQRGAQRPQGSPPRIATHAPKITAFPHSFDCSSFHRYATGSSTARPSNPSSPTTLTFYYMPSGLRTSSMLNVESPSFITLEQPEVPPKEVLQGYLNFDGYDVRSFDSIRHRRMSLNDLNFSMGFVTDVMDHDYLTSLRKIPHDFDTGMAYKELTGLVGIQFDAQLPKRGIFKIPLSAIYTGSLPTNNLAEVLSYLLLSSSRRGRGLGRH</sequence>
<dbReference type="EMBL" id="VEPZ02001143">
    <property type="protein sequence ID" value="KAE8691892.1"/>
    <property type="molecule type" value="Genomic_DNA"/>
</dbReference>
<evidence type="ECO:0000313" key="2">
    <source>
        <dbReference type="EMBL" id="KAE8691892.1"/>
    </source>
</evidence>